<feature type="transmembrane region" description="Helical" evidence="5">
    <location>
        <begin position="6"/>
        <end position="23"/>
    </location>
</feature>
<dbReference type="Gene3D" id="1.20.120.550">
    <property type="entry name" value="Membrane associated eicosanoid/glutathione metabolism-like domain"/>
    <property type="match status" value="1"/>
</dbReference>
<reference evidence="6" key="1">
    <citation type="submission" date="2020-05" db="EMBL/GenBank/DDBJ databases">
        <title>Sulfur intermediates as new biogeochemical hubs in an aquatic model microbial ecosystem.</title>
        <authorList>
            <person name="Vigneron A."/>
        </authorList>
    </citation>
    <scope>NUCLEOTIDE SEQUENCE</scope>
    <source>
        <strain evidence="6">Bin.250</strain>
    </source>
</reference>
<comment type="caution">
    <text evidence="6">The sequence shown here is derived from an EMBL/GenBank/DDBJ whole genome shotgun (WGS) entry which is preliminary data.</text>
</comment>
<evidence type="ECO:0000256" key="1">
    <source>
        <dbReference type="ARBA" id="ARBA00004141"/>
    </source>
</evidence>
<evidence type="ECO:0000256" key="5">
    <source>
        <dbReference type="SAM" id="Phobius"/>
    </source>
</evidence>
<dbReference type="Proteomes" id="UP000754644">
    <property type="component" value="Unassembled WGS sequence"/>
</dbReference>
<dbReference type="InterPro" id="IPR050997">
    <property type="entry name" value="MAPEG"/>
</dbReference>
<evidence type="ECO:0000256" key="4">
    <source>
        <dbReference type="ARBA" id="ARBA00023136"/>
    </source>
</evidence>
<organism evidence="6 7">
    <name type="scientific">SAR86 cluster bacterium</name>
    <dbReference type="NCBI Taxonomy" id="2030880"/>
    <lineage>
        <taxon>Bacteria</taxon>
        <taxon>Pseudomonadati</taxon>
        <taxon>Pseudomonadota</taxon>
        <taxon>Gammaproteobacteria</taxon>
        <taxon>SAR86 cluster</taxon>
    </lineage>
</organism>
<dbReference type="PANTHER" id="PTHR10250">
    <property type="entry name" value="MICROSOMAL GLUTATHIONE S-TRANSFERASE"/>
    <property type="match status" value="1"/>
</dbReference>
<dbReference type="GO" id="GO:0016020">
    <property type="term" value="C:membrane"/>
    <property type="evidence" value="ECO:0007669"/>
    <property type="project" value="UniProtKB-SubCell"/>
</dbReference>
<dbReference type="GO" id="GO:0004602">
    <property type="term" value="F:glutathione peroxidase activity"/>
    <property type="evidence" value="ECO:0007669"/>
    <property type="project" value="TreeGrafter"/>
</dbReference>
<evidence type="ECO:0000313" key="6">
    <source>
        <dbReference type="EMBL" id="NQV66150.1"/>
    </source>
</evidence>
<evidence type="ECO:0000256" key="3">
    <source>
        <dbReference type="ARBA" id="ARBA00022989"/>
    </source>
</evidence>
<dbReference type="GO" id="GO:0006691">
    <property type="term" value="P:leukotriene metabolic process"/>
    <property type="evidence" value="ECO:0007669"/>
    <property type="project" value="UniProtKB-ARBA"/>
</dbReference>
<dbReference type="PANTHER" id="PTHR10250:SF15">
    <property type="entry name" value="MICROSOMAL GLUTATHIONE S-TRANSFERASE-RELATED"/>
    <property type="match status" value="1"/>
</dbReference>
<dbReference type="InterPro" id="IPR023352">
    <property type="entry name" value="MAPEG-like_dom_sf"/>
</dbReference>
<dbReference type="Pfam" id="PF01124">
    <property type="entry name" value="MAPEG"/>
    <property type="match status" value="1"/>
</dbReference>
<keyword evidence="2 5" id="KW-0812">Transmembrane</keyword>
<dbReference type="SUPFAM" id="SSF161084">
    <property type="entry name" value="MAPEG domain-like"/>
    <property type="match status" value="1"/>
</dbReference>
<protein>
    <submittedName>
        <fullName evidence="6">MAPEG family protein</fullName>
    </submittedName>
</protein>
<dbReference type="EMBL" id="JABMOJ010000467">
    <property type="protein sequence ID" value="NQV66150.1"/>
    <property type="molecule type" value="Genomic_DNA"/>
</dbReference>
<feature type="transmembrane region" description="Helical" evidence="5">
    <location>
        <begin position="76"/>
        <end position="94"/>
    </location>
</feature>
<sequence>MHGFEYLTIVTLLALIQFIWLGARVGAARGKYGVSAPATTGHDLFERHYRVHYNTLEALVVFLPALWAFGYYLGQYWAAGLGVVYLVGRVIYAISYVKDPKSRGMGVLLSSLPVYILLLGGLGAAIWDLLVG</sequence>
<keyword evidence="3 5" id="KW-1133">Transmembrane helix</keyword>
<dbReference type="InterPro" id="IPR001129">
    <property type="entry name" value="Membr-assoc_MAPEG"/>
</dbReference>
<dbReference type="GO" id="GO:0004364">
    <property type="term" value="F:glutathione transferase activity"/>
    <property type="evidence" value="ECO:0007669"/>
    <property type="project" value="TreeGrafter"/>
</dbReference>
<proteinExistence type="predicted"/>
<name>A0A973A9F0_9GAMM</name>
<comment type="subcellular location">
    <subcellularLocation>
        <location evidence="1">Membrane</location>
        <topology evidence="1">Multi-pass membrane protein</topology>
    </subcellularLocation>
</comment>
<evidence type="ECO:0000313" key="7">
    <source>
        <dbReference type="Proteomes" id="UP000754644"/>
    </source>
</evidence>
<feature type="transmembrane region" description="Helical" evidence="5">
    <location>
        <begin position="106"/>
        <end position="127"/>
    </location>
</feature>
<feature type="transmembrane region" description="Helical" evidence="5">
    <location>
        <begin position="51"/>
        <end position="70"/>
    </location>
</feature>
<evidence type="ECO:0000256" key="2">
    <source>
        <dbReference type="ARBA" id="ARBA00022692"/>
    </source>
</evidence>
<gene>
    <name evidence="6" type="ORF">HQ497_12380</name>
</gene>
<accession>A0A973A9F0</accession>
<dbReference type="AlphaFoldDB" id="A0A973A9F0"/>
<keyword evidence="4 5" id="KW-0472">Membrane</keyword>